<feature type="transmembrane region" description="Helical" evidence="1">
    <location>
        <begin position="21"/>
        <end position="39"/>
    </location>
</feature>
<organism evidence="2 3">
    <name type="scientific">Actinomycetospora chibensis</name>
    <dbReference type="NCBI Taxonomy" id="663606"/>
    <lineage>
        <taxon>Bacteria</taxon>
        <taxon>Bacillati</taxon>
        <taxon>Actinomycetota</taxon>
        <taxon>Actinomycetes</taxon>
        <taxon>Pseudonocardiales</taxon>
        <taxon>Pseudonocardiaceae</taxon>
        <taxon>Actinomycetospora</taxon>
    </lineage>
</organism>
<feature type="transmembrane region" description="Helical" evidence="1">
    <location>
        <begin position="150"/>
        <end position="171"/>
    </location>
</feature>
<feature type="transmembrane region" description="Helical" evidence="1">
    <location>
        <begin position="95"/>
        <end position="114"/>
    </location>
</feature>
<keyword evidence="3" id="KW-1185">Reference proteome</keyword>
<comment type="caution">
    <text evidence="2">The sequence shown here is derived from an EMBL/GenBank/DDBJ whole genome shotgun (WGS) entry which is preliminary data.</text>
</comment>
<sequence>MTGTEAADTHLVRWGPLRLDVEPGVYGTVVLMTVLVVALDDGIEDFAEAAQVILGPLLATFAAHLFASVLARVARQAAPPTLAELRHLTGHAAQYLVLAVVPLLVVVVGAASGLYDPEDAVDLVCWLGLAYLVVLGGVGGWRARRGVPGALVGAVAAAVLGFVVLVLRVVLEH</sequence>
<reference evidence="3" key="1">
    <citation type="journal article" date="2019" name="Int. J. Syst. Evol. Microbiol.">
        <title>The Global Catalogue of Microorganisms (GCM) 10K type strain sequencing project: providing services to taxonomists for standard genome sequencing and annotation.</title>
        <authorList>
            <consortium name="The Broad Institute Genomics Platform"/>
            <consortium name="The Broad Institute Genome Sequencing Center for Infectious Disease"/>
            <person name="Wu L."/>
            <person name="Ma J."/>
        </authorList>
    </citation>
    <scope>NUCLEOTIDE SEQUENCE [LARGE SCALE GENOMIC DNA]</scope>
    <source>
        <strain evidence="3">CCUG 50347</strain>
    </source>
</reference>
<keyword evidence="1" id="KW-0472">Membrane</keyword>
<proteinExistence type="predicted"/>
<name>A0ABV9RK88_9PSEU</name>
<evidence type="ECO:0000256" key="1">
    <source>
        <dbReference type="SAM" id="Phobius"/>
    </source>
</evidence>
<feature type="transmembrane region" description="Helical" evidence="1">
    <location>
        <begin position="120"/>
        <end position="138"/>
    </location>
</feature>
<keyword evidence="1" id="KW-0812">Transmembrane</keyword>
<accession>A0ABV9RK88</accession>
<evidence type="ECO:0000313" key="2">
    <source>
        <dbReference type="EMBL" id="MFC4833924.1"/>
    </source>
</evidence>
<feature type="transmembrane region" description="Helical" evidence="1">
    <location>
        <begin position="51"/>
        <end position="74"/>
    </location>
</feature>
<gene>
    <name evidence="2" type="ORF">ACFPEL_16035</name>
</gene>
<keyword evidence="1" id="KW-1133">Transmembrane helix</keyword>
<evidence type="ECO:0008006" key="4">
    <source>
        <dbReference type="Google" id="ProtNLM"/>
    </source>
</evidence>
<dbReference type="EMBL" id="JBHSIM010000036">
    <property type="protein sequence ID" value="MFC4833924.1"/>
    <property type="molecule type" value="Genomic_DNA"/>
</dbReference>
<evidence type="ECO:0000313" key="3">
    <source>
        <dbReference type="Proteomes" id="UP001595909"/>
    </source>
</evidence>
<protein>
    <recommendedName>
        <fullName evidence="4">Yip1 domain-containing protein</fullName>
    </recommendedName>
</protein>
<dbReference type="RefSeq" id="WP_274188034.1">
    <property type="nucleotide sequence ID" value="NZ_BAABHN010000036.1"/>
</dbReference>
<dbReference type="Proteomes" id="UP001595909">
    <property type="component" value="Unassembled WGS sequence"/>
</dbReference>